<name>A0A5B7A2F8_DAVIN</name>
<evidence type="ECO:0000256" key="5">
    <source>
        <dbReference type="SAM" id="Phobius"/>
    </source>
</evidence>
<feature type="domain" description="UspA" evidence="6">
    <location>
        <begin position="11"/>
        <end position="143"/>
    </location>
</feature>
<organism evidence="7">
    <name type="scientific">Davidia involucrata</name>
    <name type="common">Dove tree</name>
    <dbReference type="NCBI Taxonomy" id="16924"/>
    <lineage>
        <taxon>Eukaryota</taxon>
        <taxon>Viridiplantae</taxon>
        <taxon>Streptophyta</taxon>
        <taxon>Embryophyta</taxon>
        <taxon>Tracheophyta</taxon>
        <taxon>Spermatophyta</taxon>
        <taxon>Magnoliopsida</taxon>
        <taxon>eudicotyledons</taxon>
        <taxon>Gunneridae</taxon>
        <taxon>Pentapetalae</taxon>
        <taxon>asterids</taxon>
        <taxon>Cornales</taxon>
        <taxon>Nyssaceae</taxon>
        <taxon>Davidia</taxon>
    </lineage>
</organism>
<dbReference type="InterPro" id="IPR051348">
    <property type="entry name" value="U-box_ubiquitin_ligases"/>
</dbReference>
<reference evidence="7" key="1">
    <citation type="submission" date="2019-08" db="EMBL/GenBank/DDBJ databases">
        <title>Reference gene set and small RNA set construction with multiple tissues from Davidia involucrata Baill.</title>
        <authorList>
            <person name="Yang H."/>
            <person name="Zhou C."/>
            <person name="Li G."/>
            <person name="Wang J."/>
            <person name="Gao P."/>
            <person name="Wang M."/>
            <person name="Wang R."/>
            <person name="Zhao Y."/>
        </authorList>
    </citation>
    <scope>NUCLEOTIDE SEQUENCE</scope>
    <source>
        <tissue evidence="7">Mixed with DoveR01_LX</tissue>
    </source>
</reference>
<dbReference type="InterPro" id="IPR014729">
    <property type="entry name" value="Rossmann-like_a/b/a_fold"/>
</dbReference>
<dbReference type="Gene3D" id="3.40.50.620">
    <property type="entry name" value="HUPs"/>
    <property type="match status" value="1"/>
</dbReference>
<keyword evidence="5" id="KW-0472">Membrane</keyword>
<dbReference type="GO" id="GO:0016491">
    <property type="term" value="F:oxidoreductase activity"/>
    <property type="evidence" value="ECO:0007669"/>
    <property type="project" value="UniProtKB-KW"/>
</dbReference>
<dbReference type="EC" id="2.3.2.27" evidence="2"/>
<keyword evidence="3" id="KW-0833">Ubl conjugation pathway</keyword>
<dbReference type="Pfam" id="PF00582">
    <property type="entry name" value="Usp"/>
    <property type="match status" value="1"/>
</dbReference>
<gene>
    <name evidence="7" type="ORF">Din_018644</name>
</gene>
<evidence type="ECO:0000256" key="4">
    <source>
        <dbReference type="SAM" id="Coils"/>
    </source>
</evidence>
<comment type="catalytic activity">
    <reaction evidence="1">
        <text>S-ubiquitinyl-[E2 ubiquitin-conjugating enzyme]-L-cysteine + [acceptor protein]-L-lysine = [E2 ubiquitin-conjugating enzyme]-L-cysteine + N(6)-ubiquitinyl-[acceptor protein]-L-lysine.</text>
        <dbReference type="EC" id="2.3.2.27"/>
    </reaction>
</comment>
<keyword evidence="5" id="KW-1133">Transmembrane helix</keyword>
<evidence type="ECO:0000256" key="1">
    <source>
        <dbReference type="ARBA" id="ARBA00000900"/>
    </source>
</evidence>
<evidence type="ECO:0000256" key="2">
    <source>
        <dbReference type="ARBA" id="ARBA00012483"/>
    </source>
</evidence>
<dbReference type="PANTHER" id="PTHR45647">
    <property type="entry name" value="OS02G0152300 PROTEIN"/>
    <property type="match status" value="1"/>
</dbReference>
<proteinExistence type="predicted"/>
<feature type="transmembrane region" description="Helical" evidence="5">
    <location>
        <begin position="400"/>
        <end position="420"/>
    </location>
</feature>
<dbReference type="InterPro" id="IPR006016">
    <property type="entry name" value="UspA"/>
</dbReference>
<keyword evidence="4" id="KW-0175">Coiled coil</keyword>
<accession>A0A5B7A2F8</accession>
<dbReference type="SUPFAM" id="SSF52402">
    <property type="entry name" value="Adenine nucleotide alpha hydrolases-like"/>
    <property type="match status" value="1"/>
</dbReference>
<feature type="coiled-coil region" evidence="4">
    <location>
        <begin position="282"/>
        <end position="387"/>
    </location>
</feature>
<keyword evidence="5" id="KW-0812">Transmembrane</keyword>
<dbReference type="EMBL" id="GHES01018644">
    <property type="protein sequence ID" value="MPA49203.1"/>
    <property type="molecule type" value="Transcribed_RNA"/>
</dbReference>
<evidence type="ECO:0000313" key="7">
    <source>
        <dbReference type="EMBL" id="MPA49203.1"/>
    </source>
</evidence>
<dbReference type="PANTHER" id="PTHR45647:SF143">
    <property type="entry name" value="U-BOX DOMAIN-CONTAINING PROTEIN 35-LIKE ISOFORM X1"/>
    <property type="match status" value="1"/>
</dbReference>
<evidence type="ECO:0000259" key="6">
    <source>
        <dbReference type="Pfam" id="PF00582"/>
    </source>
</evidence>
<sequence length="424" mass="47886">MLKSRVNEERSVAVAVDKDKGSQNAMKWATERILTRGQTVTLIHVNQTPSSSIPTPMVNNGATNRQEPDDPILDLFLPFCCFCSRREILLDVVTLQDPDVAKALIEYVSYHRVGTLLLGAPSKNGIYRLFKNDIATNVLKGAPYFCNVYVISKGKIASMRAASRPVPSIPAPERTQSAPHNFNEEMDSMGRATENRSHDEVSVSNTDISFIGSGGLSTDSMFFAFYDNLGSEMAGRPPKSLSLQDGNFDSLYLGSRLAHFNSPAELSSVPQESKRSWSPQKIEEMEEKMRRLEQQMNQTMDMYHTACKEALATKQKVRELQLLKTENENRLEEALRAKEDATATAEKEKEKVKKAVEVARAVYRKAEREAQKRVNAEMEALKQTENKKLMLDSLGHSHTVLRYQSLIHIMVVLFIFYIYFSKFK</sequence>
<keyword evidence="7" id="KW-0560">Oxidoreductase</keyword>
<dbReference type="GO" id="GO:0061630">
    <property type="term" value="F:ubiquitin protein ligase activity"/>
    <property type="evidence" value="ECO:0007669"/>
    <property type="project" value="UniProtKB-EC"/>
</dbReference>
<dbReference type="CDD" id="cd01989">
    <property type="entry name" value="USP_STK_Ubox_N"/>
    <property type="match status" value="1"/>
</dbReference>
<protein>
    <recommendedName>
        <fullName evidence="2">RING-type E3 ubiquitin transferase</fullName>
        <ecNumber evidence="2">2.3.2.27</ecNumber>
    </recommendedName>
</protein>
<dbReference type="AlphaFoldDB" id="A0A5B7A2F8"/>
<evidence type="ECO:0000256" key="3">
    <source>
        <dbReference type="ARBA" id="ARBA00022786"/>
    </source>
</evidence>